<dbReference type="Proteomes" id="UP000085678">
    <property type="component" value="Unplaced"/>
</dbReference>
<protein>
    <submittedName>
        <fullName evidence="3">Uncharacterized protein LOC106166494</fullName>
    </submittedName>
</protein>
<dbReference type="Pfam" id="PF14291">
    <property type="entry name" value="DUF4371"/>
    <property type="match status" value="1"/>
</dbReference>
<dbReference type="KEGG" id="lak:106166494"/>
<dbReference type="AlphaFoldDB" id="A0A1S3ISL4"/>
<dbReference type="RefSeq" id="XP_013400524.1">
    <property type="nucleotide sequence ID" value="XM_013545070.1"/>
</dbReference>
<evidence type="ECO:0000313" key="2">
    <source>
        <dbReference type="Proteomes" id="UP000085678"/>
    </source>
</evidence>
<dbReference type="InterPro" id="IPR025398">
    <property type="entry name" value="DUF4371"/>
</dbReference>
<dbReference type="InParanoid" id="A0A1S3ISL4"/>
<keyword evidence="2" id="KW-1185">Reference proteome</keyword>
<evidence type="ECO:0000313" key="3">
    <source>
        <dbReference type="RefSeq" id="XP_013400524.1"/>
    </source>
</evidence>
<dbReference type="OrthoDB" id="6158035at2759"/>
<organism evidence="2 3">
    <name type="scientific">Lingula anatina</name>
    <name type="common">Brachiopod</name>
    <name type="synonym">Lingula unguis</name>
    <dbReference type="NCBI Taxonomy" id="7574"/>
    <lineage>
        <taxon>Eukaryota</taxon>
        <taxon>Metazoa</taxon>
        <taxon>Spiralia</taxon>
        <taxon>Lophotrochozoa</taxon>
        <taxon>Brachiopoda</taxon>
        <taxon>Linguliformea</taxon>
        <taxon>Lingulata</taxon>
        <taxon>Lingulida</taxon>
        <taxon>Linguloidea</taxon>
        <taxon>Lingulidae</taxon>
        <taxon>Lingula</taxon>
    </lineage>
</organism>
<accession>A0A1S3ISL4</accession>
<dbReference type="PANTHER" id="PTHR45749">
    <property type="match status" value="1"/>
</dbReference>
<feature type="domain" description="DUF4371" evidence="1">
    <location>
        <begin position="51"/>
        <end position="198"/>
    </location>
</feature>
<evidence type="ECO:0000259" key="1">
    <source>
        <dbReference type="Pfam" id="PF14291"/>
    </source>
</evidence>
<name>A0A1S3ISL4_LINAN</name>
<dbReference type="PANTHER" id="PTHR45749:SF21">
    <property type="entry name" value="DUF4371 DOMAIN-CONTAINING PROTEIN"/>
    <property type="match status" value="1"/>
</dbReference>
<gene>
    <name evidence="3" type="primary">LOC106166494</name>
</gene>
<sequence>MGRIFIPEEDYIMKIGRDQECHCHFGPIKERVEANRDILRSIAKTLLTCAQQNVPIRGKTEERSNVSAFLRLSASHTVTQHIVKGPRNAQYKSPLIQNELLDLMAKQVQESIIRECKAVLYFSILANETADVNNTMQVSLSLRYADSTFQVQEKLVTFASTEATTGEALALAGLITSTIMDLDLDLENLVGQGYDGAGFVAPLFIVHYRLLRYTVPLCKLLRSADRL</sequence>
<dbReference type="GeneID" id="106166494"/>
<reference evidence="3" key="1">
    <citation type="submission" date="2025-08" db="UniProtKB">
        <authorList>
            <consortium name="RefSeq"/>
        </authorList>
    </citation>
    <scope>IDENTIFICATION</scope>
    <source>
        <tissue evidence="3">Gonads</tissue>
    </source>
</reference>
<proteinExistence type="predicted"/>